<dbReference type="AlphaFoldDB" id="A0A2H9T151"/>
<evidence type="ECO:0000313" key="2">
    <source>
        <dbReference type="EMBL" id="PJE69476.1"/>
    </source>
</evidence>
<sequence length="114" mass="13368">MNHTIALNPYILLKNFTLGKKINLKMFWVFNFVIIISLLVFYVLQVNEITRESYLIKNHLETLENLSQESKVFEINFAQNSSLENIKKMAEELNFGKVDRVKYIQVLEGVLVTK</sequence>
<gene>
    <name evidence="2" type="ORF">COU98_01830</name>
</gene>
<evidence type="ECO:0000313" key="3">
    <source>
        <dbReference type="Proteomes" id="UP000236946"/>
    </source>
</evidence>
<keyword evidence="1" id="KW-0812">Transmembrane</keyword>
<reference evidence="3" key="1">
    <citation type="submission" date="2017-09" db="EMBL/GenBank/DDBJ databases">
        <title>Depth-based differentiation of microbial function through sediment-hosted aquifers and enrichment of novel symbionts in the deep terrestrial subsurface.</title>
        <authorList>
            <person name="Probst A.J."/>
            <person name="Ladd B."/>
            <person name="Jarett J.K."/>
            <person name="Geller-Mcgrath D.E."/>
            <person name="Sieber C.M.K."/>
            <person name="Emerson J.B."/>
            <person name="Anantharaman K."/>
            <person name="Thomas B.C."/>
            <person name="Malmstrom R."/>
            <person name="Stieglmeier M."/>
            <person name="Klingl A."/>
            <person name="Woyke T."/>
            <person name="Ryan C.M."/>
            <person name="Banfield J.F."/>
        </authorList>
    </citation>
    <scope>NUCLEOTIDE SEQUENCE [LARGE SCALE GENOMIC DNA]</scope>
</reference>
<proteinExistence type="predicted"/>
<evidence type="ECO:0008006" key="4">
    <source>
        <dbReference type="Google" id="ProtNLM"/>
    </source>
</evidence>
<evidence type="ECO:0000256" key="1">
    <source>
        <dbReference type="SAM" id="Phobius"/>
    </source>
</evidence>
<accession>A0A2H9T151</accession>
<comment type="caution">
    <text evidence="2">The sequence shown here is derived from an EMBL/GenBank/DDBJ whole genome shotgun (WGS) entry which is preliminary data.</text>
</comment>
<keyword evidence="1" id="KW-0472">Membrane</keyword>
<name>A0A2H9T151_9BACT</name>
<keyword evidence="1" id="KW-1133">Transmembrane helix</keyword>
<protein>
    <recommendedName>
        <fullName evidence="4">Cell division protein FtsL</fullName>
    </recommendedName>
</protein>
<feature type="transmembrane region" description="Helical" evidence="1">
    <location>
        <begin position="26"/>
        <end position="44"/>
    </location>
</feature>
<dbReference type="Proteomes" id="UP000236946">
    <property type="component" value="Unassembled WGS sequence"/>
</dbReference>
<organism evidence="2 3">
    <name type="scientific">Candidatus Staskawiczbacteria bacterium CG10_big_fil_rev_8_21_14_0_10_38_10</name>
    <dbReference type="NCBI Taxonomy" id="1974891"/>
    <lineage>
        <taxon>Bacteria</taxon>
        <taxon>Candidatus Staskawicziibacteriota</taxon>
    </lineage>
</organism>
<dbReference type="EMBL" id="PFEN01000033">
    <property type="protein sequence ID" value="PJE69476.1"/>
    <property type="molecule type" value="Genomic_DNA"/>
</dbReference>